<keyword evidence="2" id="KW-0808">Transferase</keyword>
<gene>
    <name evidence="4" type="ORF">C7V51_05955</name>
</gene>
<dbReference type="GO" id="GO:0008897">
    <property type="term" value="F:holo-[acyl-carrier-protein] synthase activity"/>
    <property type="evidence" value="ECO:0007669"/>
    <property type="project" value="InterPro"/>
</dbReference>
<dbReference type="KEGG" id="ria:C7V51_05955"/>
<comment type="similarity">
    <text evidence="1">Belongs to the P-Pant transferase superfamily. Gsp/Sfp/HetI/AcpT family.</text>
</comment>
<dbReference type="InterPro" id="IPR037143">
    <property type="entry name" value="4-PPantetheinyl_Trfase_dom_sf"/>
</dbReference>
<evidence type="ECO:0000259" key="3">
    <source>
        <dbReference type="Pfam" id="PF01648"/>
    </source>
</evidence>
<accession>A0AAD1AFK9</accession>
<dbReference type="Pfam" id="PF01648">
    <property type="entry name" value="ACPS"/>
    <property type="match status" value="1"/>
</dbReference>
<dbReference type="GO" id="GO:0019878">
    <property type="term" value="P:lysine biosynthetic process via aminoadipic acid"/>
    <property type="evidence" value="ECO:0007669"/>
    <property type="project" value="TreeGrafter"/>
</dbReference>
<proteinExistence type="inferred from homology"/>
<dbReference type="Proteomes" id="UP000283946">
    <property type="component" value="Chromosome"/>
</dbReference>
<evidence type="ECO:0000313" key="5">
    <source>
        <dbReference type="Proteomes" id="UP000283946"/>
    </source>
</evidence>
<dbReference type="SUPFAM" id="SSF56214">
    <property type="entry name" value="4'-phosphopantetheinyl transferase"/>
    <property type="match status" value="2"/>
</dbReference>
<dbReference type="InterPro" id="IPR008278">
    <property type="entry name" value="4-PPantetheinyl_Trfase_dom"/>
</dbReference>
<name>A0AAD1AFK9_9MICO</name>
<evidence type="ECO:0000256" key="2">
    <source>
        <dbReference type="ARBA" id="ARBA00022679"/>
    </source>
</evidence>
<dbReference type="AlphaFoldDB" id="A0AAD1AFK9"/>
<dbReference type="PANTHER" id="PTHR12215:SF10">
    <property type="entry name" value="L-AMINOADIPATE-SEMIALDEHYDE DEHYDROGENASE-PHOSPHOPANTETHEINYL TRANSFERASE"/>
    <property type="match status" value="1"/>
</dbReference>
<protein>
    <recommendedName>
        <fullName evidence="3">4'-phosphopantetheinyl transferase domain-containing protein</fullName>
    </recommendedName>
</protein>
<feature type="domain" description="4'-phosphopantetheinyl transferase" evidence="3">
    <location>
        <begin position="176"/>
        <end position="248"/>
    </location>
</feature>
<organism evidence="4 5">
    <name type="scientific">Rathayibacter iranicus</name>
    <dbReference type="NCBI Taxonomy" id="59737"/>
    <lineage>
        <taxon>Bacteria</taxon>
        <taxon>Bacillati</taxon>
        <taxon>Actinomycetota</taxon>
        <taxon>Actinomycetes</taxon>
        <taxon>Micrococcales</taxon>
        <taxon>Microbacteriaceae</taxon>
        <taxon>Rathayibacter</taxon>
    </lineage>
</organism>
<dbReference type="RefSeq" id="WP_104264720.1">
    <property type="nucleotide sequence ID" value="NZ_CP028130.1"/>
</dbReference>
<evidence type="ECO:0000256" key="1">
    <source>
        <dbReference type="ARBA" id="ARBA00010990"/>
    </source>
</evidence>
<evidence type="ECO:0000313" key="4">
    <source>
        <dbReference type="EMBL" id="AZZ57348.1"/>
    </source>
</evidence>
<sequence>MRSCLLDHTPIVGAVRRHRTLSRPHQCSSLYLPSSRMATAIDFRAEALVKSGFEVDMGMRDGTNREHLLPAHEVLLATRVPLLWDHTDLLSVQELERSERFACEDDRARFQTGAALVRLMSSSVSGIPPAQLIVDRTCPDCGQPHGRPRLPMDLGLSLSVTHGGRWVAVACSRSLVGVDVEPIDPRILALETRIVSEREAGDLIGLTEPQKVRALTRAWARKEAATKSLGVGLRVPMPELEVLDSSPPHVMGSFVPRGTRISLVDFTLDPVHCASIAIVHSDRISASRILIRRFPKR</sequence>
<dbReference type="GO" id="GO:0000287">
    <property type="term" value="F:magnesium ion binding"/>
    <property type="evidence" value="ECO:0007669"/>
    <property type="project" value="InterPro"/>
</dbReference>
<dbReference type="InterPro" id="IPR050559">
    <property type="entry name" value="P-Pant_transferase_sf"/>
</dbReference>
<reference evidence="4 5" key="1">
    <citation type="submission" date="2018-03" db="EMBL/GenBank/DDBJ databases">
        <title>Bacteriophage NCPPB3778 and a type I-E CRISPR drive the evolution of the US Biological Select Agent, Rathayibacter toxicus.</title>
        <authorList>
            <person name="Davis E.W.II."/>
            <person name="Tabima J.F."/>
            <person name="Weisberg A.J."/>
            <person name="Dantas Lopes L."/>
            <person name="Wiseman M.S."/>
            <person name="Wiseman M.S."/>
            <person name="Pupko T."/>
            <person name="Belcher M.S."/>
            <person name="Sechler A.J."/>
            <person name="Tancos M.A."/>
            <person name="Schroeder B.K."/>
            <person name="Murray T.D."/>
            <person name="Luster D.G."/>
            <person name="Schneider W.L."/>
            <person name="Rogers E."/>
            <person name="Andreote F.D."/>
            <person name="Grunwald N.J."/>
            <person name="Putnam M.L."/>
            <person name="Chang J.H."/>
        </authorList>
    </citation>
    <scope>NUCLEOTIDE SEQUENCE [LARGE SCALE GENOMIC DNA]</scope>
    <source>
        <strain evidence="4 5">NCCPB 2253</strain>
    </source>
</reference>
<dbReference type="Gene3D" id="3.90.470.20">
    <property type="entry name" value="4'-phosphopantetheinyl transferase domain"/>
    <property type="match status" value="2"/>
</dbReference>
<dbReference type="GO" id="GO:0005829">
    <property type="term" value="C:cytosol"/>
    <property type="evidence" value="ECO:0007669"/>
    <property type="project" value="TreeGrafter"/>
</dbReference>
<dbReference type="EMBL" id="CP028130">
    <property type="protein sequence ID" value="AZZ57348.1"/>
    <property type="molecule type" value="Genomic_DNA"/>
</dbReference>
<dbReference type="PANTHER" id="PTHR12215">
    <property type="entry name" value="PHOSPHOPANTETHEINE TRANSFERASE"/>
    <property type="match status" value="1"/>
</dbReference>